<reference evidence="2 3" key="1">
    <citation type="submission" date="2021-06" db="EMBL/GenBank/DDBJ databases">
        <authorList>
            <person name="Palmer J.M."/>
        </authorList>
    </citation>
    <scope>NUCLEOTIDE SEQUENCE [LARGE SCALE GENOMIC DNA]</scope>
    <source>
        <strain evidence="3">if_2019</strain>
        <tissue evidence="2">Muscle</tissue>
    </source>
</reference>
<evidence type="ECO:0000256" key="1">
    <source>
        <dbReference type="SAM" id="MobiDB-lite"/>
    </source>
</evidence>
<comment type="caution">
    <text evidence="2">The sequence shown here is derived from an EMBL/GenBank/DDBJ whole genome shotgun (WGS) entry which is preliminary data.</text>
</comment>
<feature type="compositionally biased region" description="Low complexity" evidence="1">
    <location>
        <begin position="331"/>
        <end position="353"/>
    </location>
</feature>
<feature type="region of interest" description="Disordered" evidence="1">
    <location>
        <begin position="277"/>
        <end position="310"/>
    </location>
</feature>
<feature type="compositionally biased region" description="Low complexity" evidence="1">
    <location>
        <begin position="10"/>
        <end position="26"/>
    </location>
</feature>
<protein>
    <recommendedName>
        <fullName evidence="4">YEATS domain containing 2</fullName>
    </recommendedName>
</protein>
<keyword evidence="3" id="KW-1185">Reference proteome</keyword>
<dbReference type="EMBL" id="JAHRIQ010014801">
    <property type="protein sequence ID" value="MEQ2226279.1"/>
    <property type="molecule type" value="Genomic_DNA"/>
</dbReference>
<feature type="compositionally biased region" description="Low complexity" evidence="1">
    <location>
        <begin position="280"/>
        <end position="310"/>
    </location>
</feature>
<dbReference type="Proteomes" id="UP001482620">
    <property type="component" value="Unassembled WGS sequence"/>
</dbReference>
<accession>A0ABV0T0F6</accession>
<feature type="region of interest" description="Disordered" evidence="1">
    <location>
        <begin position="327"/>
        <end position="353"/>
    </location>
</feature>
<evidence type="ECO:0008006" key="4">
    <source>
        <dbReference type="Google" id="ProtNLM"/>
    </source>
</evidence>
<gene>
    <name evidence="2" type="ORF">ILYODFUR_025894</name>
</gene>
<feature type="non-terminal residue" evidence="2">
    <location>
        <position position="436"/>
    </location>
</feature>
<sequence>RQQHIGSPISTPSHSPLPRTPTSSTPVHCKQSASSVLNNPYIIVDKPGQVISLASSSATATGSPSAKQAQGTRSPAPKVHTGTFLSSGVKVIIKQEPGEVSTQQQQMVSTVTSQQQPAAAHQFVAVKGSQMISMSSQKRAGEATGSTTSKMLGIPVSSALQPSVKQVAISSGQILVAKGSPAVSKVMGGKQVLAQGVAKAIVSGAGSITGQQGGAKSAGGSGGKSGVMATLQLPANNLANLANLPPGTKLYLTTNSKNPSGKGKLLLIPQGAILRASGASKTSHQSQSGSSAGASGSQNSSSSSSSSSLPSNLSYTSYILKQTPQGTFLVGQPSQGSGKQGSSSSAAHSGSAAATSTQQAIRVTAGQKAAILAQVVGSSQGAQLKLSDGSVKTVTAAGASHMSKPGTTTLRMTGGVITAACSTPISTAGAAAGQQQ</sequence>
<proteinExistence type="predicted"/>
<feature type="non-terminal residue" evidence="2">
    <location>
        <position position="1"/>
    </location>
</feature>
<evidence type="ECO:0000313" key="2">
    <source>
        <dbReference type="EMBL" id="MEQ2226279.1"/>
    </source>
</evidence>
<feature type="region of interest" description="Disordered" evidence="1">
    <location>
        <begin position="55"/>
        <end position="82"/>
    </location>
</feature>
<evidence type="ECO:0000313" key="3">
    <source>
        <dbReference type="Proteomes" id="UP001482620"/>
    </source>
</evidence>
<feature type="compositionally biased region" description="Low complexity" evidence="1">
    <location>
        <begin position="55"/>
        <end position="66"/>
    </location>
</feature>
<feature type="region of interest" description="Disordered" evidence="1">
    <location>
        <begin position="1"/>
        <end position="31"/>
    </location>
</feature>
<name>A0ABV0T0F6_9TELE</name>
<organism evidence="2 3">
    <name type="scientific">Ilyodon furcidens</name>
    <name type="common">goldbreast splitfin</name>
    <dbReference type="NCBI Taxonomy" id="33524"/>
    <lineage>
        <taxon>Eukaryota</taxon>
        <taxon>Metazoa</taxon>
        <taxon>Chordata</taxon>
        <taxon>Craniata</taxon>
        <taxon>Vertebrata</taxon>
        <taxon>Euteleostomi</taxon>
        <taxon>Actinopterygii</taxon>
        <taxon>Neopterygii</taxon>
        <taxon>Teleostei</taxon>
        <taxon>Neoteleostei</taxon>
        <taxon>Acanthomorphata</taxon>
        <taxon>Ovalentaria</taxon>
        <taxon>Atherinomorphae</taxon>
        <taxon>Cyprinodontiformes</taxon>
        <taxon>Goodeidae</taxon>
        <taxon>Ilyodon</taxon>
    </lineage>
</organism>